<dbReference type="PANTHER" id="PTHR46343">
    <property type="entry name" value="HYR DOMAIN-CONTAINING PROTEIN"/>
    <property type="match status" value="1"/>
</dbReference>
<accession>A0A5S5DKP0</accession>
<sequence length="1158" mass="119934">MNFYPLKSPIKVLVVFAMLFLSSLMQVNAQIYEIDAFNGQTISTCSGSFRDSNRRNGGTRYNDNEFYSVTFTSNNGNALSFNFTSFDVEGNGASACYDELRVYDGANASASLIGVYCNSNIPSTITSTGTSLHFVFESDGSVRGTGWVAAISCISVVDPCNPVASGNLDSDGDGVSDVCDLDDDNDGILDTQECVNFLEGGGFNIYDDGSFIYGNNFVDTISPWQLGGGQRANIVKVDGILDAGPNPYIGGPYEDANPDTGAGEDQYYLDIASGSNDFYQAFTFTEETQVTYSGYFSARDNGSGTGSISIRQGTGIGGTIVDTSGTITVNSGGDSQNAGWTYFERTIVLPIGTYSFVISMSDPINFDEAAITRCPDSDGDGIFDYLDLDSDNDGCTDEQEYGYDPKTVIDDGTNACMPVAQDDVFTVCQKTATKLAVFDDNGNGIDDFRVNGPSGSGAYIAITSPPTNGTATIVLGAAGIADDVIEYTSNPGTTTDSFQYTITDDTGDTDTATVTITVNPSPDISTTDTPMICASGGSFDLSTLAISDANSTSATYTYHSATPATSANELASTIVSPVSTTDYYVLATTGLGCRDELAVTVTVDDEAPVFTTAAGSLDLTFECADEIPSSLPSCTDINTTYFNEAQYSWGIQIQNTTGTDIDSWKVIIDDADYTLDYSQLSNNSEFTYSEIDNGDGTYDLIITGTGAIVAYGSTGNIEWTGVNFGFDPTSKGIFFFCGTPEPVFTPPVATDNCSSPTVSIVSDITTAGSCGNSFVRVITYQATDALGNTSAAYKTTITVSDTEAPTASNLPAEDVCAGSIPPPDITLVNDEVDNCTSSPTVAHVNDVTTGNVVTRTYSVTDECGNSTNITQIFNINNNTVGAASSTPTLCVNSILTDITHVTTGATGIGVVSNLPAGVTASWAGDVITITGTPTERGTFNYDIPLTGGCGAISATGTIIVNEVPSINTTDTPITCPSGGFDLSTLAITDANSTGATYTYHSTTPADGANILASSTVSPATTTTYYVLATTANGCTDELAVTVTVVDNINPTISACPSAVTVNVDAGTCTASGVSLGAAPTGTDNCGVPTITNDAPATFPIGDTTVTWTSTDAAGNTATCTQVVTVVDNINPTISACPSAVTVNVDAGTCTASGVSLGA</sequence>
<dbReference type="EMBL" id="VNIA01000007">
    <property type="protein sequence ID" value="TYP96513.1"/>
    <property type="molecule type" value="Genomic_DNA"/>
</dbReference>
<comment type="caution">
    <text evidence="6">The sequence shown here is derived from an EMBL/GenBank/DDBJ whole genome shotgun (WGS) entry which is preliminary data.</text>
</comment>
<evidence type="ECO:0000259" key="4">
    <source>
        <dbReference type="PROSITE" id="PS01180"/>
    </source>
</evidence>
<dbReference type="SMART" id="SM00042">
    <property type="entry name" value="CUB"/>
    <property type="match status" value="1"/>
</dbReference>
<dbReference type="PROSITE" id="PS50825">
    <property type="entry name" value="HYR"/>
    <property type="match status" value="1"/>
</dbReference>
<dbReference type="Gene3D" id="2.60.40.3440">
    <property type="match status" value="1"/>
</dbReference>
<keyword evidence="7" id="KW-1185">Reference proteome</keyword>
<dbReference type="InterPro" id="IPR035914">
    <property type="entry name" value="Sperma_CUB_dom_sf"/>
</dbReference>
<dbReference type="AlphaFoldDB" id="A0A5S5DKP0"/>
<dbReference type="Pfam" id="PF00431">
    <property type="entry name" value="CUB"/>
    <property type="match status" value="1"/>
</dbReference>
<evidence type="ECO:0000313" key="7">
    <source>
        <dbReference type="Proteomes" id="UP000323136"/>
    </source>
</evidence>
<reference evidence="6 7" key="1">
    <citation type="submission" date="2019-07" db="EMBL/GenBank/DDBJ databases">
        <title>Genomic Encyclopedia of Type Strains, Phase IV (KMG-IV): sequencing the most valuable type-strain genomes for metagenomic binning, comparative biology and taxonomic classification.</title>
        <authorList>
            <person name="Goeker M."/>
        </authorList>
    </citation>
    <scope>NUCLEOTIDE SEQUENCE [LARGE SCALE GENOMIC DNA]</scope>
    <source>
        <strain evidence="6 7">DSM 18961</strain>
    </source>
</reference>
<evidence type="ECO:0000313" key="6">
    <source>
        <dbReference type="EMBL" id="TYP96513.1"/>
    </source>
</evidence>
<feature type="non-terminal residue" evidence="6">
    <location>
        <position position="1158"/>
    </location>
</feature>
<dbReference type="SUPFAM" id="SSF49854">
    <property type="entry name" value="Spermadhesin, CUB domain"/>
    <property type="match status" value="1"/>
</dbReference>
<feature type="chain" id="PRO_5024421721" evidence="3">
    <location>
        <begin position="30"/>
        <end position="1158"/>
    </location>
</feature>
<proteinExistence type="predicted"/>
<dbReference type="InterPro" id="IPR003410">
    <property type="entry name" value="HYR_dom"/>
</dbReference>
<dbReference type="InterPro" id="IPR000859">
    <property type="entry name" value="CUB_dom"/>
</dbReference>
<evidence type="ECO:0000256" key="2">
    <source>
        <dbReference type="ARBA" id="ARBA00023157"/>
    </source>
</evidence>
<feature type="domain" description="HYR" evidence="5">
    <location>
        <begin position="1045"/>
        <end position="1127"/>
    </location>
</feature>
<evidence type="ECO:0000259" key="5">
    <source>
        <dbReference type="PROSITE" id="PS50825"/>
    </source>
</evidence>
<dbReference type="Proteomes" id="UP000323136">
    <property type="component" value="Unassembled WGS sequence"/>
</dbReference>
<dbReference type="GO" id="GO:0005509">
    <property type="term" value="F:calcium ion binding"/>
    <property type="evidence" value="ECO:0007669"/>
    <property type="project" value="InterPro"/>
</dbReference>
<dbReference type="SUPFAM" id="SSF103647">
    <property type="entry name" value="TSP type-3 repeat"/>
    <property type="match status" value="1"/>
</dbReference>
<dbReference type="PANTHER" id="PTHR46343:SF2">
    <property type="entry name" value="SUSHI_VON WILLEBRAND FACTOR TYPE A_EGF_PENTRAXIN DOMAIN-CONTAINING 1"/>
    <property type="match status" value="1"/>
</dbReference>
<protein>
    <submittedName>
        <fullName evidence="6">HYR domain-containing protein</fullName>
    </submittedName>
</protein>
<keyword evidence="2" id="KW-1015">Disulfide bond</keyword>
<feature type="domain" description="CUB" evidence="4">
    <location>
        <begin position="45"/>
        <end position="154"/>
    </location>
</feature>
<organism evidence="6 7">
    <name type="scientific">Tenacibaculum adriaticum</name>
    <dbReference type="NCBI Taxonomy" id="413713"/>
    <lineage>
        <taxon>Bacteria</taxon>
        <taxon>Pseudomonadati</taxon>
        <taxon>Bacteroidota</taxon>
        <taxon>Flavobacteriia</taxon>
        <taxon>Flavobacteriales</taxon>
        <taxon>Flavobacteriaceae</taxon>
        <taxon>Tenacibaculum</taxon>
    </lineage>
</organism>
<dbReference type="PROSITE" id="PS01180">
    <property type="entry name" value="CUB"/>
    <property type="match status" value="1"/>
</dbReference>
<gene>
    <name evidence="6" type="ORF">C7447_10779</name>
</gene>
<dbReference type="Pfam" id="PF02494">
    <property type="entry name" value="HYR"/>
    <property type="match status" value="1"/>
</dbReference>
<evidence type="ECO:0000256" key="3">
    <source>
        <dbReference type="SAM" id="SignalP"/>
    </source>
</evidence>
<dbReference type="CDD" id="cd00041">
    <property type="entry name" value="CUB"/>
    <property type="match status" value="1"/>
</dbReference>
<dbReference type="Gene3D" id="2.60.120.290">
    <property type="entry name" value="Spermadhesin, CUB domain"/>
    <property type="match status" value="1"/>
</dbReference>
<feature type="signal peptide" evidence="3">
    <location>
        <begin position="1"/>
        <end position="29"/>
    </location>
</feature>
<name>A0A5S5DKP0_9FLAO</name>
<evidence type="ECO:0000256" key="1">
    <source>
        <dbReference type="ARBA" id="ARBA00022737"/>
    </source>
</evidence>
<keyword evidence="3" id="KW-0732">Signal</keyword>
<dbReference type="InterPro" id="IPR043555">
    <property type="entry name" value="SRPX-like"/>
</dbReference>
<keyword evidence="1" id="KW-0677">Repeat</keyword>
<dbReference type="InterPro" id="IPR028974">
    <property type="entry name" value="TSP_type-3_rpt"/>
</dbReference>
<dbReference type="Pfam" id="PF17963">
    <property type="entry name" value="Big_9"/>
    <property type="match status" value="1"/>
</dbReference>